<sequence length="131" mass="13865">MSEIIRIIGIGFAGGMLALMLRKHRPEFALFIGLVTSAVILAGTVEWVSGIMTGLRQLIENCGVDTAYFSMIVKVVGTAYISQFAAEILRDSGENAVASKVEAAGKICILALTLPVLASFMELCIGVVNSV</sequence>
<organism evidence="2 3">
    <name type="scientific">Candidatus Ornithomonoglobus merdipullorum</name>
    <dbReference type="NCBI Taxonomy" id="2840895"/>
    <lineage>
        <taxon>Bacteria</taxon>
        <taxon>Bacillati</taxon>
        <taxon>Bacillota</taxon>
        <taxon>Clostridia</taxon>
        <taxon>Candidatus Ornithomonoglobus</taxon>
    </lineage>
</organism>
<evidence type="ECO:0000313" key="3">
    <source>
        <dbReference type="Proteomes" id="UP000824109"/>
    </source>
</evidence>
<dbReference type="InterPro" id="IPR025664">
    <property type="entry name" value="Spore_III_AC/AD"/>
</dbReference>
<comment type="caution">
    <text evidence="2">The sequence shown here is derived from an EMBL/GenBank/DDBJ whole genome shotgun (WGS) entry which is preliminary data.</text>
</comment>
<feature type="transmembrane region" description="Helical" evidence="1">
    <location>
        <begin position="6"/>
        <end position="21"/>
    </location>
</feature>
<dbReference type="Pfam" id="PF06686">
    <property type="entry name" value="SpoIIIAC"/>
    <property type="match status" value="2"/>
</dbReference>
<protein>
    <submittedName>
        <fullName evidence="2">Stage III sporulation protein AD</fullName>
    </submittedName>
</protein>
<evidence type="ECO:0000256" key="1">
    <source>
        <dbReference type="SAM" id="Phobius"/>
    </source>
</evidence>
<keyword evidence="1" id="KW-0812">Transmembrane</keyword>
<dbReference type="EMBL" id="DVNB01000050">
    <property type="protein sequence ID" value="HIU57143.1"/>
    <property type="molecule type" value="Genomic_DNA"/>
</dbReference>
<gene>
    <name evidence="2" type="ORF">IAA61_04940</name>
</gene>
<keyword evidence="1" id="KW-1133">Transmembrane helix</keyword>
<reference evidence="2" key="2">
    <citation type="journal article" date="2021" name="PeerJ">
        <title>Extensive microbial diversity within the chicken gut microbiome revealed by metagenomics and culture.</title>
        <authorList>
            <person name="Gilroy R."/>
            <person name="Ravi A."/>
            <person name="Getino M."/>
            <person name="Pursley I."/>
            <person name="Horton D.L."/>
            <person name="Alikhan N.F."/>
            <person name="Baker D."/>
            <person name="Gharbi K."/>
            <person name="Hall N."/>
            <person name="Watson M."/>
            <person name="Adriaenssens E.M."/>
            <person name="Foster-Nyarko E."/>
            <person name="Jarju S."/>
            <person name="Secka A."/>
            <person name="Antonio M."/>
            <person name="Oren A."/>
            <person name="Chaudhuri R.R."/>
            <person name="La Ragione R."/>
            <person name="Hildebrand F."/>
            <person name="Pallen M.J."/>
        </authorList>
    </citation>
    <scope>NUCLEOTIDE SEQUENCE</scope>
    <source>
        <strain evidence="2">USAMLcec3-3695</strain>
    </source>
</reference>
<evidence type="ECO:0000313" key="2">
    <source>
        <dbReference type="EMBL" id="HIU57143.1"/>
    </source>
</evidence>
<reference evidence="2" key="1">
    <citation type="submission" date="2020-10" db="EMBL/GenBank/DDBJ databases">
        <authorList>
            <person name="Gilroy R."/>
        </authorList>
    </citation>
    <scope>NUCLEOTIDE SEQUENCE</scope>
    <source>
        <strain evidence="2">USAMLcec3-3695</strain>
    </source>
</reference>
<proteinExistence type="predicted"/>
<dbReference type="Proteomes" id="UP000824109">
    <property type="component" value="Unassembled WGS sequence"/>
</dbReference>
<accession>A0A9D1SEX6</accession>
<feature type="transmembrane region" description="Helical" evidence="1">
    <location>
        <begin position="28"/>
        <end position="48"/>
    </location>
</feature>
<name>A0A9D1SEX6_9FIRM</name>
<dbReference type="AlphaFoldDB" id="A0A9D1SEX6"/>
<keyword evidence="1" id="KW-0472">Membrane</keyword>